<dbReference type="EMBL" id="JAMWBK010000011">
    <property type="protein sequence ID" value="KAJ8901327.1"/>
    <property type="molecule type" value="Genomic_DNA"/>
</dbReference>
<dbReference type="InterPro" id="IPR001841">
    <property type="entry name" value="Znf_RING"/>
</dbReference>
<evidence type="ECO:0000256" key="1">
    <source>
        <dbReference type="ARBA" id="ARBA00022723"/>
    </source>
</evidence>
<name>A0AAV8UJH2_9RHOD</name>
<dbReference type="Proteomes" id="UP001157974">
    <property type="component" value="Unassembled WGS sequence"/>
</dbReference>
<reference evidence="7 8" key="1">
    <citation type="journal article" date="2023" name="Nat. Commun.">
        <title>Origin of minicircular mitochondrial genomes in red algae.</title>
        <authorList>
            <person name="Lee Y."/>
            <person name="Cho C.H."/>
            <person name="Lee Y.M."/>
            <person name="Park S.I."/>
            <person name="Yang J.H."/>
            <person name="West J.A."/>
            <person name="Bhattacharya D."/>
            <person name="Yoon H.S."/>
        </authorList>
    </citation>
    <scope>NUCLEOTIDE SEQUENCE [LARGE SCALE GENOMIC DNA]</scope>
    <source>
        <strain evidence="7 8">CCMP1338</strain>
        <tissue evidence="7">Whole cell</tissue>
    </source>
</reference>
<dbReference type="SMART" id="SM00184">
    <property type="entry name" value="RING"/>
    <property type="match status" value="1"/>
</dbReference>
<evidence type="ECO:0000313" key="7">
    <source>
        <dbReference type="EMBL" id="KAJ8901327.1"/>
    </source>
</evidence>
<keyword evidence="1" id="KW-0479">Metal-binding</keyword>
<dbReference type="InterPro" id="IPR013083">
    <property type="entry name" value="Znf_RING/FYVE/PHD"/>
</dbReference>
<dbReference type="SUPFAM" id="SSF57850">
    <property type="entry name" value="RING/U-box"/>
    <property type="match status" value="1"/>
</dbReference>
<accession>A0AAV8UJH2</accession>
<dbReference type="PANTHER" id="PTHR45798">
    <property type="entry name" value="RING-H2 FINGER PROTEIN ATL61-RELATED-RELATED"/>
    <property type="match status" value="1"/>
</dbReference>
<evidence type="ECO:0000259" key="6">
    <source>
        <dbReference type="PROSITE" id="PS50089"/>
    </source>
</evidence>
<keyword evidence="5" id="KW-0812">Transmembrane</keyword>
<feature type="transmembrane region" description="Helical" evidence="5">
    <location>
        <begin position="6"/>
        <end position="30"/>
    </location>
</feature>
<evidence type="ECO:0000256" key="5">
    <source>
        <dbReference type="SAM" id="Phobius"/>
    </source>
</evidence>
<gene>
    <name evidence="7" type="ORF">NDN08_007175</name>
</gene>
<keyword evidence="2 4" id="KW-0863">Zinc-finger</keyword>
<comment type="caution">
    <text evidence="7">The sequence shown here is derived from an EMBL/GenBank/DDBJ whole genome shotgun (WGS) entry which is preliminary data.</text>
</comment>
<dbReference type="GO" id="GO:0008270">
    <property type="term" value="F:zinc ion binding"/>
    <property type="evidence" value="ECO:0007669"/>
    <property type="project" value="UniProtKB-KW"/>
</dbReference>
<dbReference type="AlphaFoldDB" id="A0AAV8UJH2"/>
<keyword evidence="3" id="KW-0862">Zinc</keyword>
<dbReference type="Pfam" id="PF13639">
    <property type="entry name" value="zf-RING_2"/>
    <property type="match status" value="1"/>
</dbReference>
<sequence>MVLGSFGRWILLVATCAALWLVGIVGMKIYEKKCRRRREQAAVERPRDRSALAVDAGVEYERDLENGEASIRTNGELIKFSQDGLNEYLAQCSAPYDVEKHDVSDVCTICLEEMNAKDGKCFISQNCTHAFHVGCVGRWLFTRGEVLCPICKIPMISDDDEGNPLHWLSQRGPAVTS</sequence>
<dbReference type="Gene3D" id="3.30.40.10">
    <property type="entry name" value="Zinc/RING finger domain, C3HC4 (zinc finger)"/>
    <property type="match status" value="1"/>
</dbReference>
<proteinExistence type="predicted"/>
<keyword evidence="5" id="KW-1133">Transmembrane helix</keyword>
<keyword evidence="8" id="KW-1185">Reference proteome</keyword>
<dbReference type="PANTHER" id="PTHR45798:SF97">
    <property type="entry name" value="ALCOHOL-SENSITIVE RING FINGER PROTEIN 1"/>
    <property type="match status" value="1"/>
</dbReference>
<dbReference type="PROSITE" id="PS50089">
    <property type="entry name" value="ZF_RING_2"/>
    <property type="match status" value="1"/>
</dbReference>
<protein>
    <recommendedName>
        <fullName evidence="6">RING-type domain-containing protein</fullName>
    </recommendedName>
</protein>
<evidence type="ECO:0000313" key="8">
    <source>
        <dbReference type="Proteomes" id="UP001157974"/>
    </source>
</evidence>
<evidence type="ECO:0000256" key="4">
    <source>
        <dbReference type="PROSITE-ProRule" id="PRU00175"/>
    </source>
</evidence>
<organism evidence="7 8">
    <name type="scientific">Rhodosorus marinus</name>
    <dbReference type="NCBI Taxonomy" id="101924"/>
    <lineage>
        <taxon>Eukaryota</taxon>
        <taxon>Rhodophyta</taxon>
        <taxon>Stylonematophyceae</taxon>
        <taxon>Stylonematales</taxon>
        <taxon>Stylonemataceae</taxon>
        <taxon>Rhodosorus</taxon>
    </lineage>
</organism>
<evidence type="ECO:0000256" key="3">
    <source>
        <dbReference type="ARBA" id="ARBA00022833"/>
    </source>
</evidence>
<keyword evidence="5" id="KW-0472">Membrane</keyword>
<evidence type="ECO:0000256" key="2">
    <source>
        <dbReference type="ARBA" id="ARBA00022771"/>
    </source>
</evidence>
<feature type="domain" description="RING-type" evidence="6">
    <location>
        <begin position="107"/>
        <end position="152"/>
    </location>
</feature>
<dbReference type="InterPro" id="IPR052788">
    <property type="entry name" value="RING-type_E3_ligase_ATL"/>
</dbReference>